<dbReference type="Pfam" id="PF07004">
    <property type="entry name" value="SHIPPO-rpt"/>
    <property type="match status" value="1"/>
</dbReference>
<dbReference type="AlphaFoldDB" id="A0ABD2QKR5"/>
<proteinExistence type="predicted"/>
<keyword evidence="2" id="KW-1185">Reference proteome</keyword>
<evidence type="ECO:0000313" key="2">
    <source>
        <dbReference type="Proteomes" id="UP001626550"/>
    </source>
</evidence>
<comment type="caution">
    <text evidence="1">The sequence shown here is derived from an EMBL/GenBank/DDBJ whole genome shotgun (WGS) entry which is preliminary data.</text>
</comment>
<sequence>MKDMAYESFKKAAFTSFGNPKKGFGSTALRNIGEVSKEKAKLPAPNNYNLTDQMTEKTRVKACQLPLTANFASRTIRMRELHREDGNPDATSYNVTESFDFISRQGARRHPPLNKEASKRQSCFLSNSNRGALYSRACLDNPGPGQYEARDCSNNKGKIASRSDRNVCQLQLHEVTPGPAHYALAPEVADSVLKSTFNATLTNPFTVIRAERQRGEEKPMLVRVHI</sequence>
<gene>
    <name evidence="1" type="primary">STPG2_2</name>
    <name evidence="1" type="ORF">Ciccas_002334</name>
</gene>
<dbReference type="EMBL" id="JBJKFK010000180">
    <property type="protein sequence ID" value="KAL3319011.1"/>
    <property type="molecule type" value="Genomic_DNA"/>
</dbReference>
<evidence type="ECO:0000313" key="1">
    <source>
        <dbReference type="EMBL" id="KAL3319011.1"/>
    </source>
</evidence>
<name>A0ABD2QKR5_9PLAT</name>
<dbReference type="InterPro" id="IPR010736">
    <property type="entry name" value="SHIPPO-rpt"/>
</dbReference>
<organism evidence="1 2">
    <name type="scientific">Cichlidogyrus casuarinus</name>
    <dbReference type="NCBI Taxonomy" id="1844966"/>
    <lineage>
        <taxon>Eukaryota</taxon>
        <taxon>Metazoa</taxon>
        <taxon>Spiralia</taxon>
        <taxon>Lophotrochozoa</taxon>
        <taxon>Platyhelminthes</taxon>
        <taxon>Monogenea</taxon>
        <taxon>Monopisthocotylea</taxon>
        <taxon>Dactylogyridea</taxon>
        <taxon>Ancyrocephalidae</taxon>
        <taxon>Cichlidogyrus</taxon>
    </lineage>
</organism>
<reference evidence="1 2" key="1">
    <citation type="submission" date="2024-11" db="EMBL/GenBank/DDBJ databases">
        <title>Adaptive evolution of stress response genes in parasites aligns with host niche diversity.</title>
        <authorList>
            <person name="Hahn C."/>
            <person name="Resl P."/>
        </authorList>
    </citation>
    <scope>NUCLEOTIDE SEQUENCE [LARGE SCALE GENOMIC DNA]</scope>
    <source>
        <strain evidence="1">EGGRZ-B1_66</strain>
        <tissue evidence="1">Body</tissue>
    </source>
</reference>
<protein>
    <submittedName>
        <fullName evidence="1">Sperm-tail PG-rich repeat-containing protein 2</fullName>
    </submittedName>
</protein>
<accession>A0ABD2QKR5</accession>
<dbReference type="Proteomes" id="UP001626550">
    <property type="component" value="Unassembled WGS sequence"/>
</dbReference>